<dbReference type="AlphaFoldDB" id="A0A080ZPL7"/>
<reference evidence="1 2" key="1">
    <citation type="submission" date="2013-11" db="EMBL/GenBank/DDBJ databases">
        <title>The Genome Sequence of Phytophthora parasitica P1976.</title>
        <authorList>
            <consortium name="The Broad Institute Genomics Platform"/>
            <person name="Russ C."/>
            <person name="Tyler B."/>
            <person name="Panabieres F."/>
            <person name="Shan W."/>
            <person name="Tripathy S."/>
            <person name="Grunwald N."/>
            <person name="Machado M."/>
            <person name="Johnson C.S."/>
            <person name="Walker B."/>
            <person name="Young S."/>
            <person name="Zeng Q."/>
            <person name="Gargeya S."/>
            <person name="Fitzgerald M."/>
            <person name="Haas B."/>
            <person name="Abouelleil A."/>
            <person name="Allen A.W."/>
            <person name="Alvarado L."/>
            <person name="Arachchi H.M."/>
            <person name="Berlin A.M."/>
            <person name="Chapman S.B."/>
            <person name="Gainer-Dewar J."/>
            <person name="Goldberg J."/>
            <person name="Griggs A."/>
            <person name="Gujja S."/>
            <person name="Hansen M."/>
            <person name="Howarth C."/>
            <person name="Imamovic A."/>
            <person name="Ireland A."/>
            <person name="Larimer J."/>
            <person name="McCowan C."/>
            <person name="Murphy C."/>
            <person name="Pearson M."/>
            <person name="Poon T.W."/>
            <person name="Priest M."/>
            <person name="Roberts A."/>
            <person name="Saif S."/>
            <person name="Shea T."/>
            <person name="Sisk P."/>
            <person name="Sykes S."/>
            <person name="Wortman J."/>
            <person name="Nusbaum C."/>
            <person name="Birren B."/>
        </authorList>
    </citation>
    <scope>NUCLEOTIDE SEQUENCE [LARGE SCALE GENOMIC DNA]</scope>
    <source>
        <strain evidence="1 2">P1976</strain>
    </source>
</reference>
<organism evidence="1 2">
    <name type="scientific">Phytophthora nicotianae P1976</name>
    <dbReference type="NCBI Taxonomy" id="1317066"/>
    <lineage>
        <taxon>Eukaryota</taxon>
        <taxon>Sar</taxon>
        <taxon>Stramenopiles</taxon>
        <taxon>Oomycota</taxon>
        <taxon>Peronosporomycetes</taxon>
        <taxon>Peronosporales</taxon>
        <taxon>Peronosporaceae</taxon>
        <taxon>Phytophthora</taxon>
    </lineage>
</organism>
<protein>
    <recommendedName>
        <fullName evidence="3">DUF5641 domain-containing protein</fullName>
    </recommendedName>
</protein>
<proteinExistence type="predicted"/>
<sequence length="87" mass="9952">MKTKFLANWKRIKERKIKQIGELVLITKDKSHTRKLDPPSEGPFEILKINNNGTVGIQRTSYCETINIRRLIPYQAAVEANAVSRTA</sequence>
<dbReference type="Proteomes" id="UP000028582">
    <property type="component" value="Unassembled WGS sequence"/>
</dbReference>
<evidence type="ECO:0008006" key="3">
    <source>
        <dbReference type="Google" id="ProtNLM"/>
    </source>
</evidence>
<accession>A0A080ZPL7</accession>
<dbReference type="EMBL" id="ANJA01002628">
    <property type="protein sequence ID" value="ETO68578.1"/>
    <property type="molecule type" value="Genomic_DNA"/>
</dbReference>
<comment type="caution">
    <text evidence="1">The sequence shown here is derived from an EMBL/GenBank/DDBJ whole genome shotgun (WGS) entry which is preliminary data.</text>
</comment>
<name>A0A080ZPL7_PHYNI</name>
<evidence type="ECO:0000313" key="2">
    <source>
        <dbReference type="Proteomes" id="UP000028582"/>
    </source>
</evidence>
<evidence type="ECO:0000313" key="1">
    <source>
        <dbReference type="EMBL" id="ETO68578.1"/>
    </source>
</evidence>
<gene>
    <name evidence="1" type="ORF">F444_14604</name>
</gene>